<comment type="caution">
    <text evidence="1">The sequence shown here is derived from an EMBL/GenBank/DDBJ whole genome shotgun (WGS) entry which is preliminary data.</text>
</comment>
<accession>A0A444MLN1</accession>
<gene>
    <name evidence="1" type="ORF">EPL05_15820</name>
</gene>
<keyword evidence="2" id="KW-1185">Reference proteome</keyword>
<reference evidence="1 2" key="1">
    <citation type="submission" date="2019-01" db="EMBL/GenBank/DDBJ databases">
        <title>Mucilaginibacter antarcticum sp. nov., isolated from antarctic soil.</title>
        <authorList>
            <person name="Yan Y.-Q."/>
            <person name="Du Z.-J."/>
        </authorList>
    </citation>
    <scope>NUCLEOTIDE SEQUENCE [LARGE SCALE GENOMIC DNA]</scope>
    <source>
        <strain evidence="1 2">F01003</strain>
    </source>
</reference>
<evidence type="ECO:0000313" key="1">
    <source>
        <dbReference type="EMBL" id="RWY50215.1"/>
    </source>
</evidence>
<evidence type="ECO:0000313" key="2">
    <source>
        <dbReference type="Proteomes" id="UP000286701"/>
    </source>
</evidence>
<name>A0A444MLN1_9SPHI</name>
<dbReference type="AlphaFoldDB" id="A0A444MLN1"/>
<sequence>MLLSRGNVSTMVFLKNRDRYHYDSFIFGSSRATAFTAKEWSKYLPAKSQPFSFEAWNENLSCIYKRLKLLDSLNVPIKNTLIILDVDRAFEYFGDITADHYLIRNDSKFEYYKKDYLYYVKTPHLFISSVDYAIFKKQRSYMNGFVGMKNTDIDPINNDWFPLSEQEIQHDTAAYYKDTEWKFYKRPIVQQYSYGQLNAKQISYLMKIAALFRKHHTNYKIVISPLYSQKQLSKQDLRFMKTIFKADNVHDYSGINAITNNQFNYCNDVIHYRKKVGNIIMRELYNKSGEASPFKGQIALFN</sequence>
<protein>
    <submittedName>
        <fullName evidence="1">Uncharacterized protein</fullName>
    </submittedName>
</protein>
<dbReference type="OrthoDB" id="1339610at2"/>
<organism evidence="1 2">
    <name type="scientific">Mucilaginibacter gilvus</name>
    <dbReference type="NCBI Taxonomy" id="2305909"/>
    <lineage>
        <taxon>Bacteria</taxon>
        <taxon>Pseudomonadati</taxon>
        <taxon>Bacteroidota</taxon>
        <taxon>Sphingobacteriia</taxon>
        <taxon>Sphingobacteriales</taxon>
        <taxon>Sphingobacteriaceae</taxon>
        <taxon>Mucilaginibacter</taxon>
    </lineage>
</organism>
<dbReference type="RefSeq" id="WP_128534946.1">
    <property type="nucleotide sequence ID" value="NZ_SBIW01000007.1"/>
</dbReference>
<dbReference type="Proteomes" id="UP000286701">
    <property type="component" value="Unassembled WGS sequence"/>
</dbReference>
<proteinExistence type="predicted"/>
<dbReference type="EMBL" id="SBIW01000007">
    <property type="protein sequence ID" value="RWY50215.1"/>
    <property type="molecule type" value="Genomic_DNA"/>
</dbReference>